<dbReference type="Pfam" id="PF03807">
    <property type="entry name" value="F420_oxidored"/>
    <property type="match status" value="1"/>
</dbReference>
<evidence type="ECO:0000313" key="4">
    <source>
        <dbReference type="Proteomes" id="UP000265926"/>
    </source>
</evidence>
<gene>
    <name evidence="3" type="ORF">D1614_00015</name>
</gene>
<reference evidence="3 4" key="1">
    <citation type="submission" date="2018-08" db="EMBL/GenBank/DDBJ databases">
        <title>Pallidiluteibacterium maritimus gen. nov., sp. nov., isolated from coastal sediment.</title>
        <authorList>
            <person name="Zhou L.Y."/>
        </authorList>
    </citation>
    <scope>NUCLEOTIDE SEQUENCE [LARGE SCALE GENOMIC DNA]</scope>
    <source>
        <strain evidence="3 4">XSD2</strain>
    </source>
</reference>
<dbReference type="PANTHER" id="PTHR40459">
    <property type="entry name" value="CONSERVED HYPOTHETICAL ALANINE AND LEUCINE RICH PROTEIN"/>
    <property type="match status" value="1"/>
</dbReference>
<dbReference type="Pfam" id="PF10728">
    <property type="entry name" value="DUF2520"/>
    <property type="match status" value="1"/>
</dbReference>
<evidence type="ECO:0000259" key="2">
    <source>
        <dbReference type="Pfam" id="PF10728"/>
    </source>
</evidence>
<dbReference type="RefSeq" id="WP_119435832.1">
    <property type="nucleotide sequence ID" value="NZ_QWGR01000001.1"/>
</dbReference>
<keyword evidence="4" id="KW-1185">Reference proteome</keyword>
<accession>A0A399T882</accession>
<dbReference type="PANTHER" id="PTHR40459:SF1">
    <property type="entry name" value="CONSERVED HYPOTHETICAL ALANINE AND LEUCINE RICH PROTEIN"/>
    <property type="match status" value="1"/>
</dbReference>
<evidence type="ECO:0000313" key="3">
    <source>
        <dbReference type="EMBL" id="RIJ50361.1"/>
    </source>
</evidence>
<dbReference type="OrthoDB" id="9810755at2"/>
<dbReference type="Gene3D" id="3.40.50.720">
    <property type="entry name" value="NAD(P)-binding Rossmann-like Domain"/>
    <property type="match status" value="1"/>
</dbReference>
<dbReference type="InterPro" id="IPR036291">
    <property type="entry name" value="NAD(P)-bd_dom_sf"/>
</dbReference>
<dbReference type="Proteomes" id="UP000265926">
    <property type="component" value="Unassembled WGS sequence"/>
</dbReference>
<organism evidence="3 4">
    <name type="scientific">Maribellus luteus</name>
    <dbReference type="NCBI Taxonomy" id="2305463"/>
    <lineage>
        <taxon>Bacteria</taxon>
        <taxon>Pseudomonadati</taxon>
        <taxon>Bacteroidota</taxon>
        <taxon>Bacteroidia</taxon>
        <taxon>Marinilabiliales</taxon>
        <taxon>Prolixibacteraceae</taxon>
        <taxon>Maribellus</taxon>
    </lineage>
</organism>
<name>A0A399T882_9BACT</name>
<dbReference type="SUPFAM" id="SSF51735">
    <property type="entry name" value="NAD(P)-binding Rossmann-fold domains"/>
    <property type="match status" value="1"/>
</dbReference>
<dbReference type="InterPro" id="IPR008927">
    <property type="entry name" value="6-PGluconate_DH-like_C_sf"/>
</dbReference>
<dbReference type="InterPro" id="IPR037108">
    <property type="entry name" value="TM1727-like_C_sf"/>
</dbReference>
<sequence>MSLNFCFIGAGNLATHLATALNEKAGKVTQVYSRTEDSARLLAQKLNASYTTSIKEITSKADIYFVALKDSAVSEVLAEIDFQDKLVVHCSGSLPMSVLKDFSSNYGVLYPLQTFSKTRIVDFTDIPVFVEANNLNNEELLYTLARKISGKVTILDSARRKSLHIAAVFACNFVNHFYALAAGFLESQDIPFEVLHPLILETARKAQEMPPKEAQTGPAVRFDENIINDHLQALAEYPEMQPLYNLISRSIFDHHQKK</sequence>
<feature type="domain" description="DUF2520" evidence="2">
    <location>
        <begin position="126"/>
        <end position="251"/>
    </location>
</feature>
<dbReference type="Gene3D" id="1.10.1040.20">
    <property type="entry name" value="ProC-like, C-terminal domain"/>
    <property type="match status" value="1"/>
</dbReference>
<dbReference type="SUPFAM" id="SSF48179">
    <property type="entry name" value="6-phosphogluconate dehydrogenase C-terminal domain-like"/>
    <property type="match status" value="1"/>
</dbReference>
<dbReference type="EMBL" id="QWGR01000001">
    <property type="protein sequence ID" value="RIJ50361.1"/>
    <property type="molecule type" value="Genomic_DNA"/>
</dbReference>
<feature type="domain" description="Pyrroline-5-carboxylate reductase catalytic N-terminal" evidence="1">
    <location>
        <begin position="5"/>
        <end position="90"/>
    </location>
</feature>
<dbReference type="AlphaFoldDB" id="A0A399T882"/>
<evidence type="ECO:0000259" key="1">
    <source>
        <dbReference type="Pfam" id="PF03807"/>
    </source>
</evidence>
<dbReference type="InterPro" id="IPR028939">
    <property type="entry name" value="P5C_Rdtase_cat_N"/>
</dbReference>
<dbReference type="InterPro" id="IPR018931">
    <property type="entry name" value="DUF2520"/>
</dbReference>
<comment type="caution">
    <text evidence="3">The sequence shown here is derived from an EMBL/GenBank/DDBJ whole genome shotgun (WGS) entry which is preliminary data.</text>
</comment>
<proteinExistence type="predicted"/>
<protein>
    <submittedName>
        <fullName evidence="3">DUF2520 domain-containing protein</fullName>
    </submittedName>
</protein>